<dbReference type="GO" id="GO:0140492">
    <property type="term" value="F:metal-dependent deubiquitinase activity"/>
    <property type="evidence" value="ECO:0007669"/>
    <property type="project" value="InterPro"/>
</dbReference>
<evidence type="ECO:0000256" key="6">
    <source>
        <dbReference type="ARBA" id="ARBA00022801"/>
    </source>
</evidence>
<dbReference type="PANTHER" id="PTHR12947:SF13">
    <property type="entry name" value="FI19924P1"/>
    <property type="match status" value="1"/>
</dbReference>
<sequence length="726" mass="76937">MPSRHPPIPSIFSKVPSSSSSSARSSPHNASPVSLAPVRPLSIAELADKANQASDALPFSPAIPIRRYLNGANTLRRQAAVYNREGDRESEFVCLVKCARLLIELLPSSHPQYKSLDPETRAAVKRDGQELLDAISDAKSALANRYEAWNALDPEAKAAYRQAGSDLGGGGGSSRSRADSRSSREGSATSNSTPKPSSASNAPPPPSPRRSHRPAASTSAPASARPKEEPSIPFKKPDRGDDGFDVRRILGFGKSSADASGSRQRRDAPAEIPYQPPTASTAFTSSPLDPFVHPHSKAKPKPGSSGSKRAPDIKNISYPILQSKPSSRMSIHQTQQGFAPSSSATARYYQTLRTSETASQPGSGSGSSSGRGDHTGHGHGTTAAMPDPWTHHSSMPFPVPGAPALPPPPPRPTPPPPPHASYAQMPVAQPTGPAPPTLQPKPRSLRGPLPAVPAYPQGMPLPQGVSRDAHGPAMPTLTPHTPHTPTPSSSAAASNVLAQAVQQMTLGTGGRSQALSREAASLLAAAAKPEPDEPIRSYTEGGQPLRSLLVPEEVIGAFVGMSDPNTRANLETCALLQGRLERNRFRVSHLVFPQQTATSDSCTTSNEEEIMAFQEANDLITLGWIHTHPTQSCFLSSLDLHTHAGYQMMLPEAIAIVCSPAHEPSFGLFRLTDPTGLRTVVDCRQPGLFHPHVAEDGRDLALYTDAIYGHVALIGGIGLEIVDLRK</sequence>
<dbReference type="InterPro" id="IPR015063">
    <property type="entry name" value="USP8_dimer"/>
</dbReference>
<dbReference type="GO" id="GO:0046872">
    <property type="term" value="F:metal ion binding"/>
    <property type="evidence" value="ECO:0007669"/>
    <property type="project" value="UniProtKB-KW"/>
</dbReference>
<feature type="compositionally biased region" description="Low complexity" evidence="9">
    <location>
        <begin position="185"/>
        <end position="201"/>
    </location>
</feature>
<dbReference type="eggNOG" id="KOG2880">
    <property type="taxonomic scope" value="Eukaryota"/>
</dbReference>
<reference evidence="11 12" key="1">
    <citation type="journal article" date="2013" name="Plant Cell">
        <title>The transition from a phytopathogenic smut ancestor to an anamorphic biocontrol agent deciphered by comparative whole-genome analysis.</title>
        <authorList>
            <person name="Lefebvre F."/>
            <person name="Joly D.L."/>
            <person name="Labbe C."/>
            <person name="Teichmann B."/>
            <person name="Linning R."/>
            <person name="Belzile F."/>
            <person name="Bakkeren G."/>
            <person name="Belanger R.R."/>
        </authorList>
    </citation>
    <scope>NUCLEOTIDE SEQUENCE [LARGE SCALE GENOMIC DNA]</scope>
    <source>
        <strain evidence="11 12">PF-1</strain>
    </source>
</reference>
<dbReference type="SUPFAM" id="SSF102712">
    <property type="entry name" value="JAB1/MPN domain"/>
    <property type="match status" value="1"/>
</dbReference>
<dbReference type="EMBL" id="KE361638">
    <property type="protein sequence ID" value="EPQ27663.1"/>
    <property type="molecule type" value="Genomic_DNA"/>
</dbReference>
<dbReference type="PROSITE" id="PS50249">
    <property type="entry name" value="MPN"/>
    <property type="match status" value="1"/>
</dbReference>
<organism evidence="11 12">
    <name type="scientific">Pseudozyma flocculosa PF-1</name>
    <dbReference type="NCBI Taxonomy" id="1277687"/>
    <lineage>
        <taxon>Eukaryota</taxon>
        <taxon>Fungi</taxon>
        <taxon>Dikarya</taxon>
        <taxon>Basidiomycota</taxon>
        <taxon>Ustilaginomycotina</taxon>
        <taxon>Ustilaginomycetes</taxon>
        <taxon>Ustilaginales</taxon>
        <taxon>Ustilaginaceae</taxon>
        <taxon>Pseudozyma</taxon>
    </lineage>
</organism>
<keyword evidence="8" id="KW-0482">Metalloprotease</keyword>
<dbReference type="GO" id="GO:0016020">
    <property type="term" value="C:membrane"/>
    <property type="evidence" value="ECO:0007669"/>
    <property type="project" value="TreeGrafter"/>
</dbReference>
<dbReference type="PANTHER" id="PTHR12947">
    <property type="entry name" value="AMSH-LIKE PROTEASE"/>
    <property type="match status" value="1"/>
</dbReference>
<feature type="domain" description="MPN" evidence="10">
    <location>
        <begin position="547"/>
        <end position="675"/>
    </location>
</feature>
<dbReference type="Proteomes" id="UP000053664">
    <property type="component" value="Unassembled WGS sequence"/>
</dbReference>
<feature type="compositionally biased region" description="Polar residues" evidence="9">
    <location>
        <begin position="323"/>
        <end position="345"/>
    </location>
</feature>
<dbReference type="HOGENOM" id="CLU_381359_0_0_1"/>
<dbReference type="Gene3D" id="3.40.140.10">
    <property type="entry name" value="Cytidine Deaminase, domain 2"/>
    <property type="match status" value="1"/>
</dbReference>
<keyword evidence="7" id="KW-0862">Zinc</keyword>
<dbReference type="GO" id="GO:0005768">
    <property type="term" value="C:endosome"/>
    <property type="evidence" value="ECO:0007669"/>
    <property type="project" value="TreeGrafter"/>
</dbReference>
<dbReference type="GO" id="GO:0061578">
    <property type="term" value="F:K63-linked deubiquitinase activity"/>
    <property type="evidence" value="ECO:0007669"/>
    <property type="project" value="InterPro"/>
</dbReference>
<feature type="compositionally biased region" description="Low complexity" evidence="9">
    <location>
        <begin position="10"/>
        <end position="32"/>
    </location>
</feature>
<dbReference type="CDD" id="cd08066">
    <property type="entry name" value="MPN_AMSH_like"/>
    <property type="match status" value="1"/>
</dbReference>
<feature type="compositionally biased region" description="Basic and acidic residues" evidence="9">
    <location>
        <begin position="225"/>
        <end position="248"/>
    </location>
</feature>
<dbReference type="AlphaFoldDB" id="A0A061H4V8"/>
<evidence type="ECO:0000256" key="5">
    <source>
        <dbReference type="ARBA" id="ARBA00022786"/>
    </source>
</evidence>
<evidence type="ECO:0000313" key="12">
    <source>
        <dbReference type="Proteomes" id="UP000053664"/>
    </source>
</evidence>
<dbReference type="FunFam" id="3.40.140.10:FF:000033">
    <property type="entry name" value="AMSH-like protease sst2"/>
    <property type="match status" value="1"/>
</dbReference>
<evidence type="ECO:0000256" key="9">
    <source>
        <dbReference type="SAM" id="MobiDB-lite"/>
    </source>
</evidence>
<dbReference type="InterPro" id="IPR044098">
    <property type="entry name" value="STAMBP/STALP-like_MPN"/>
</dbReference>
<feature type="compositionally biased region" description="Pro residues" evidence="9">
    <location>
        <begin position="397"/>
        <end position="419"/>
    </location>
</feature>
<feature type="compositionally biased region" description="Polar residues" evidence="9">
    <location>
        <begin position="351"/>
        <end position="361"/>
    </location>
</feature>
<feature type="compositionally biased region" description="Polar residues" evidence="9">
    <location>
        <begin position="277"/>
        <end position="287"/>
    </location>
</feature>
<evidence type="ECO:0000256" key="8">
    <source>
        <dbReference type="ARBA" id="ARBA00023049"/>
    </source>
</evidence>
<keyword evidence="3" id="KW-0645">Protease</keyword>
<evidence type="ECO:0000259" key="10">
    <source>
        <dbReference type="PROSITE" id="PS50249"/>
    </source>
</evidence>
<evidence type="ECO:0000256" key="2">
    <source>
        <dbReference type="ARBA" id="ARBA00010981"/>
    </source>
</evidence>
<keyword evidence="4" id="KW-0479">Metal-binding</keyword>
<dbReference type="InterPro" id="IPR000555">
    <property type="entry name" value="JAMM/MPN+_dom"/>
</dbReference>
<evidence type="ECO:0000256" key="1">
    <source>
        <dbReference type="ARBA" id="ARBA00001947"/>
    </source>
</evidence>
<gene>
    <name evidence="11" type="ORF">PFL1_04801</name>
</gene>
<dbReference type="SMART" id="SM00232">
    <property type="entry name" value="JAB_MPN"/>
    <property type="match status" value="1"/>
</dbReference>
<feature type="region of interest" description="Disordered" evidence="9">
    <location>
        <begin position="162"/>
        <end position="493"/>
    </location>
</feature>
<dbReference type="KEGG" id="pfp:PFL1_04801"/>
<evidence type="ECO:0000256" key="3">
    <source>
        <dbReference type="ARBA" id="ARBA00022670"/>
    </source>
</evidence>
<dbReference type="InterPro" id="IPR037518">
    <property type="entry name" value="MPN"/>
</dbReference>
<protein>
    <recommendedName>
        <fullName evidence="10">MPN domain-containing protein</fullName>
    </recommendedName>
</protein>
<dbReference type="GO" id="GO:0006508">
    <property type="term" value="P:proteolysis"/>
    <property type="evidence" value="ECO:0007669"/>
    <property type="project" value="UniProtKB-KW"/>
</dbReference>
<dbReference type="RefSeq" id="XP_007880520.1">
    <property type="nucleotide sequence ID" value="XM_007882329.1"/>
</dbReference>
<feature type="region of interest" description="Disordered" evidence="9">
    <location>
        <begin position="1"/>
        <end position="34"/>
    </location>
</feature>
<evidence type="ECO:0000256" key="4">
    <source>
        <dbReference type="ARBA" id="ARBA00022723"/>
    </source>
</evidence>
<dbReference type="GO" id="GO:0070536">
    <property type="term" value="P:protein K63-linked deubiquitination"/>
    <property type="evidence" value="ECO:0007669"/>
    <property type="project" value="InterPro"/>
</dbReference>
<comment type="cofactor">
    <cofactor evidence="1">
        <name>Zn(2+)</name>
        <dbReference type="ChEBI" id="CHEBI:29105"/>
    </cofactor>
</comment>
<dbReference type="GeneID" id="19318901"/>
<feature type="compositionally biased region" description="Low complexity" evidence="9">
    <location>
        <begin position="472"/>
        <end position="493"/>
    </location>
</feature>
<dbReference type="Pfam" id="PF01398">
    <property type="entry name" value="JAB"/>
    <property type="match status" value="1"/>
</dbReference>
<accession>A0A061H4V8</accession>
<dbReference type="Gene3D" id="1.20.58.80">
    <property type="entry name" value="Phosphotransferase system, lactose/cellobiose-type IIA subunit"/>
    <property type="match status" value="1"/>
</dbReference>
<evidence type="ECO:0000313" key="11">
    <source>
        <dbReference type="EMBL" id="EPQ27663.1"/>
    </source>
</evidence>
<dbReference type="OrthoDB" id="3640at2759"/>
<keyword evidence="5" id="KW-0833">Ubl conjugation pathway</keyword>
<keyword evidence="6" id="KW-0378">Hydrolase</keyword>
<comment type="similarity">
    <text evidence="2">Belongs to the peptidase M67C family.</text>
</comment>
<name>A0A061H4V8_9BASI</name>
<evidence type="ECO:0000256" key="7">
    <source>
        <dbReference type="ARBA" id="ARBA00022833"/>
    </source>
</evidence>
<feature type="compositionally biased region" description="Low complexity" evidence="9">
    <location>
        <begin position="214"/>
        <end position="224"/>
    </location>
</feature>
<dbReference type="Pfam" id="PF08969">
    <property type="entry name" value="USP8_dimer"/>
    <property type="match status" value="1"/>
</dbReference>
<proteinExistence type="inferred from homology"/>
<dbReference type="MEROPS" id="M67.A14"/>